<feature type="signal peptide" evidence="2">
    <location>
        <begin position="1"/>
        <end position="23"/>
    </location>
</feature>
<evidence type="ECO:0000313" key="3">
    <source>
        <dbReference type="EMBL" id="MDD0814441.1"/>
    </source>
</evidence>
<comment type="caution">
    <text evidence="3">The sequence shown here is derived from an EMBL/GenBank/DDBJ whole genome shotgun (WGS) entry which is preliminary data.</text>
</comment>
<feature type="chain" id="PRO_5045289085" description="Cell envelope biogenesis protein TolA" evidence="2">
    <location>
        <begin position="24"/>
        <end position="190"/>
    </location>
</feature>
<dbReference type="EMBL" id="JAQSIO010000002">
    <property type="protein sequence ID" value="MDD0814441.1"/>
    <property type="molecule type" value="Genomic_DNA"/>
</dbReference>
<protein>
    <recommendedName>
        <fullName evidence="5">Cell envelope biogenesis protein TolA</fullName>
    </recommendedName>
</protein>
<keyword evidence="4" id="KW-1185">Reference proteome</keyword>
<proteinExistence type="predicted"/>
<accession>A0ABT5MH52</accession>
<sequence>MKPLLLTLLSAALCSAAWAPAWAAPMSKADYQAAHDVITQQYKTDQAACGKLAGNAKDVCHQEAKGREKIGQAELEQSHEPSDKHAYEVRLAKADADFAVAKEKCDDLAGNPKDVCRKEATSRHVAAKGDAKVVEKSAEAKSDAREKMSEVRQSSDMDKRDAAYAVAKEKCDALSGDAKTTCLKTAQMNR</sequence>
<gene>
    <name evidence="3" type="ORF">PSQ39_07345</name>
</gene>
<evidence type="ECO:0000256" key="1">
    <source>
        <dbReference type="SAM" id="MobiDB-lite"/>
    </source>
</evidence>
<dbReference type="Proteomes" id="UP001528672">
    <property type="component" value="Unassembled WGS sequence"/>
</dbReference>
<feature type="region of interest" description="Disordered" evidence="1">
    <location>
        <begin position="127"/>
        <end position="160"/>
    </location>
</feature>
<organism evidence="3 4">
    <name type="scientific">Curvibacter microcysteis</name>
    <dbReference type="NCBI Taxonomy" id="3026419"/>
    <lineage>
        <taxon>Bacteria</taxon>
        <taxon>Pseudomonadati</taxon>
        <taxon>Pseudomonadota</taxon>
        <taxon>Betaproteobacteria</taxon>
        <taxon>Burkholderiales</taxon>
        <taxon>Comamonadaceae</taxon>
        <taxon>Curvibacter</taxon>
    </lineage>
</organism>
<name>A0ABT5MH52_9BURK</name>
<dbReference type="RefSeq" id="WP_273926052.1">
    <property type="nucleotide sequence ID" value="NZ_JAQSIO010000002.1"/>
</dbReference>
<reference evidence="3 4" key="1">
    <citation type="submission" date="2023-02" db="EMBL/GenBank/DDBJ databases">
        <title>Bacterial whole genome sequence for Curvibacter sp. HBC28.</title>
        <authorList>
            <person name="Le V."/>
            <person name="Ko S.-R."/>
            <person name="Ahn C.-Y."/>
            <person name="Oh H.-M."/>
        </authorList>
    </citation>
    <scope>NUCLEOTIDE SEQUENCE [LARGE SCALE GENOMIC DNA]</scope>
    <source>
        <strain evidence="3 4">HBC28</strain>
    </source>
</reference>
<evidence type="ECO:0000256" key="2">
    <source>
        <dbReference type="SAM" id="SignalP"/>
    </source>
</evidence>
<keyword evidence="2" id="KW-0732">Signal</keyword>
<evidence type="ECO:0008006" key="5">
    <source>
        <dbReference type="Google" id="ProtNLM"/>
    </source>
</evidence>
<evidence type="ECO:0000313" key="4">
    <source>
        <dbReference type="Proteomes" id="UP001528672"/>
    </source>
</evidence>